<keyword evidence="2 3" id="KW-0040">ANK repeat</keyword>
<dbReference type="Pfam" id="PF12796">
    <property type="entry name" value="Ank_2"/>
    <property type="match status" value="1"/>
</dbReference>
<organism evidence="4 5">
    <name type="scientific">Oidiodendron maius (strain Zn)</name>
    <dbReference type="NCBI Taxonomy" id="913774"/>
    <lineage>
        <taxon>Eukaryota</taxon>
        <taxon>Fungi</taxon>
        <taxon>Dikarya</taxon>
        <taxon>Ascomycota</taxon>
        <taxon>Pezizomycotina</taxon>
        <taxon>Leotiomycetes</taxon>
        <taxon>Leotiomycetes incertae sedis</taxon>
        <taxon>Myxotrichaceae</taxon>
        <taxon>Oidiodendron</taxon>
    </lineage>
</organism>
<evidence type="ECO:0000313" key="5">
    <source>
        <dbReference type="Proteomes" id="UP000054321"/>
    </source>
</evidence>
<evidence type="ECO:0000256" key="2">
    <source>
        <dbReference type="ARBA" id="ARBA00023043"/>
    </source>
</evidence>
<dbReference type="HOGENOM" id="CLU_064330_0_0_1"/>
<dbReference type="OrthoDB" id="426293at2759"/>
<keyword evidence="5" id="KW-1185">Reference proteome</keyword>
<dbReference type="EMBL" id="KN832873">
    <property type="protein sequence ID" value="KIN04340.1"/>
    <property type="molecule type" value="Genomic_DNA"/>
</dbReference>
<dbReference type="Proteomes" id="UP000054321">
    <property type="component" value="Unassembled WGS sequence"/>
</dbReference>
<dbReference type="PROSITE" id="PS50297">
    <property type="entry name" value="ANK_REP_REGION"/>
    <property type="match status" value="2"/>
</dbReference>
<dbReference type="Gene3D" id="1.25.40.20">
    <property type="entry name" value="Ankyrin repeat-containing domain"/>
    <property type="match status" value="2"/>
</dbReference>
<proteinExistence type="predicted"/>
<dbReference type="PROSITE" id="PS50088">
    <property type="entry name" value="ANK_REPEAT"/>
    <property type="match status" value="2"/>
</dbReference>
<feature type="repeat" description="ANK" evidence="3">
    <location>
        <begin position="195"/>
        <end position="221"/>
    </location>
</feature>
<reference evidence="5" key="2">
    <citation type="submission" date="2015-01" db="EMBL/GenBank/DDBJ databases">
        <title>Evolutionary Origins and Diversification of the Mycorrhizal Mutualists.</title>
        <authorList>
            <consortium name="DOE Joint Genome Institute"/>
            <consortium name="Mycorrhizal Genomics Consortium"/>
            <person name="Kohler A."/>
            <person name="Kuo A."/>
            <person name="Nagy L.G."/>
            <person name="Floudas D."/>
            <person name="Copeland A."/>
            <person name="Barry K.W."/>
            <person name="Cichocki N."/>
            <person name="Veneault-Fourrey C."/>
            <person name="LaButti K."/>
            <person name="Lindquist E.A."/>
            <person name="Lipzen A."/>
            <person name="Lundell T."/>
            <person name="Morin E."/>
            <person name="Murat C."/>
            <person name="Riley R."/>
            <person name="Ohm R."/>
            <person name="Sun H."/>
            <person name="Tunlid A."/>
            <person name="Henrissat B."/>
            <person name="Grigoriev I.V."/>
            <person name="Hibbett D.S."/>
            <person name="Martin F."/>
        </authorList>
    </citation>
    <scope>NUCLEOTIDE SEQUENCE [LARGE SCALE GENOMIC DNA]</scope>
    <source>
        <strain evidence="5">Zn</strain>
    </source>
</reference>
<dbReference type="InterPro" id="IPR036770">
    <property type="entry name" value="Ankyrin_rpt-contain_sf"/>
</dbReference>
<dbReference type="STRING" id="913774.A0A0C3HMS5"/>
<dbReference type="PANTHER" id="PTHR24198">
    <property type="entry name" value="ANKYRIN REPEAT AND PROTEIN KINASE DOMAIN-CONTAINING PROTEIN"/>
    <property type="match status" value="1"/>
</dbReference>
<keyword evidence="1" id="KW-0677">Repeat</keyword>
<dbReference type="InParanoid" id="A0A0C3HMS5"/>
<feature type="repeat" description="ANK" evidence="3">
    <location>
        <begin position="152"/>
        <end position="184"/>
    </location>
</feature>
<dbReference type="AlphaFoldDB" id="A0A0C3HMS5"/>
<dbReference type="InterPro" id="IPR002110">
    <property type="entry name" value="Ankyrin_rpt"/>
</dbReference>
<name>A0A0C3HMS5_OIDMZ</name>
<sequence length="221" mass="23503">MSSNDEIIEACRTGDITTLRTLLKDTETDKELLLNAAARANQVSVLQYLFTLDPNTKISHELILSALAGGSEAYKTLYEHDASILNHDLGHLGDALTNATMSQNLDLVTFLLSKGLDPNESRMGYRAVIDIAAGYATPAIVKALLSHGAKVDGTEALRVAVQQGRPDVLRLLCESGADLNAVLNSEGIFAPGVDSRGTALHIATAQGQDECVKVLKEFGAA</sequence>
<dbReference type="SMART" id="SM00248">
    <property type="entry name" value="ANK"/>
    <property type="match status" value="4"/>
</dbReference>
<evidence type="ECO:0000256" key="3">
    <source>
        <dbReference type="PROSITE-ProRule" id="PRU00023"/>
    </source>
</evidence>
<dbReference type="SUPFAM" id="SSF48403">
    <property type="entry name" value="Ankyrin repeat"/>
    <property type="match status" value="1"/>
</dbReference>
<evidence type="ECO:0000313" key="4">
    <source>
        <dbReference type="EMBL" id="KIN04340.1"/>
    </source>
</evidence>
<evidence type="ECO:0000256" key="1">
    <source>
        <dbReference type="ARBA" id="ARBA00022737"/>
    </source>
</evidence>
<dbReference type="PANTHER" id="PTHR24198:SF165">
    <property type="entry name" value="ANKYRIN REPEAT-CONTAINING PROTEIN-RELATED"/>
    <property type="match status" value="1"/>
</dbReference>
<protein>
    <submittedName>
        <fullName evidence="4">Uncharacterized protein</fullName>
    </submittedName>
</protein>
<accession>A0A0C3HMS5</accession>
<reference evidence="4 5" key="1">
    <citation type="submission" date="2014-04" db="EMBL/GenBank/DDBJ databases">
        <authorList>
            <consortium name="DOE Joint Genome Institute"/>
            <person name="Kuo A."/>
            <person name="Martino E."/>
            <person name="Perotto S."/>
            <person name="Kohler A."/>
            <person name="Nagy L.G."/>
            <person name="Floudas D."/>
            <person name="Copeland A."/>
            <person name="Barry K.W."/>
            <person name="Cichocki N."/>
            <person name="Veneault-Fourrey C."/>
            <person name="LaButti K."/>
            <person name="Lindquist E.A."/>
            <person name="Lipzen A."/>
            <person name="Lundell T."/>
            <person name="Morin E."/>
            <person name="Murat C."/>
            <person name="Sun H."/>
            <person name="Tunlid A."/>
            <person name="Henrissat B."/>
            <person name="Grigoriev I.V."/>
            <person name="Hibbett D.S."/>
            <person name="Martin F."/>
            <person name="Nordberg H.P."/>
            <person name="Cantor M.N."/>
            <person name="Hua S.X."/>
        </authorList>
    </citation>
    <scope>NUCLEOTIDE SEQUENCE [LARGE SCALE GENOMIC DNA]</scope>
    <source>
        <strain evidence="4 5">Zn</strain>
    </source>
</reference>
<gene>
    <name evidence="4" type="ORF">OIDMADRAFT_178383</name>
</gene>